<reference evidence="1 2" key="1">
    <citation type="submission" date="2014-02" db="EMBL/GenBank/DDBJ databases">
        <title>The small core and large imbalanced accessory genome model reveals a collaborative survival strategy of Sorangium cellulosum strains in nature.</title>
        <authorList>
            <person name="Han K."/>
            <person name="Peng R."/>
            <person name="Blom J."/>
            <person name="Li Y.-Z."/>
        </authorList>
    </citation>
    <scope>NUCLEOTIDE SEQUENCE [LARGE SCALE GENOMIC DNA]</scope>
    <source>
        <strain evidence="1 2">So0149</strain>
    </source>
</reference>
<dbReference type="SUPFAM" id="SSF53756">
    <property type="entry name" value="UDP-Glycosyltransferase/glycogen phosphorylase"/>
    <property type="match status" value="1"/>
</dbReference>
<dbReference type="PANTHER" id="PTHR12526:SF630">
    <property type="entry name" value="GLYCOSYLTRANSFERASE"/>
    <property type="match status" value="1"/>
</dbReference>
<name>A0A150S216_SORCE</name>
<accession>A0A150S216</accession>
<protein>
    <submittedName>
        <fullName evidence="1">Glycosyl transferase</fullName>
    </submittedName>
</protein>
<comment type="caution">
    <text evidence="1">The sequence shown here is derived from an EMBL/GenBank/DDBJ whole genome shotgun (WGS) entry which is preliminary data.</text>
</comment>
<dbReference type="AlphaFoldDB" id="A0A150S216"/>
<keyword evidence="1" id="KW-0808">Transferase</keyword>
<organism evidence="1 2">
    <name type="scientific">Sorangium cellulosum</name>
    <name type="common">Polyangium cellulosum</name>
    <dbReference type="NCBI Taxonomy" id="56"/>
    <lineage>
        <taxon>Bacteria</taxon>
        <taxon>Pseudomonadati</taxon>
        <taxon>Myxococcota</taxon>
        <taxon>Polyangia</taxon>
        <taxon>Polyangiales</taxon>
        <taxon>Polyangiaceae</taxon>
        <taxon>Sorangium</taxon>
    </lineage>
</organism>
<proteinExistence type="predicted"/>
<dbReference type="Gene3D" id="3.40.50.11010">
    <property type="match status" value="1"/>
</dbReference>
<evidence type="ECO:0000313" key="1">
    <source>
        <dbReference type="EMBL" id="KYF87360.1"/>
    </source>
</evidence>
<dbReference type="PANTHER" id="PTHR12526">
    <property type="entry name" value="GLYCOSYLTRANSFERASE"/>
    <property type="match status" value="1"/>
</dbReference>
<evidence type="ECO:0000313" key="2">
    <source>
        <dbReference type="Proteomes" id="UP000075515"/>
    </source>
</evidence>
<gene>
    <name evidence="1" type="ORF">BE18_52915</name>
</gene>
<dbReference type="EMBL" id="JEMC01002465">
    <property type="protein sequence ID" value="KYF87360.1"/>
    <property type="molecule type" value="Genomic_DNA"/>
</dbReference>
<dbReference type="GO" id="GO:0016740">
    <property type="term" value="F:transferase activity"/>
    <property type="evidence" value="ECO:0007669"/>
    <property type="project" value="UniProtKB-KW"/>
</dbReference>
<dbReference type="Proteomes" id="UP000075515">
    <property type="component" value="Unassembled WGS sequence"/>
</dbReference>
<sequence>MSEARDATQVHSEIEREGSMSARPQPDVICFSHLRFSFVFQRPQHLLTRCARRRRVFFFEEPLFDGGPPRLEETATQHQGLCVATPHLPSGAEPSRASAMQRELLDGMVRRHAISDCVLWYYTPVALSFSRHLAPAATVYDCMDELSAFAGAPPALKEREAELLRRADLVFAGGASLYEAKRALHPRVHAFPSSVDVAHFARARAASRADPEDQAAIPRPRLGFFGVLDERMDLELLAAVAALRPAWQIVLVGPVVKIDPATLPRAPNIHVLGQKRYEDLPAYLGGWDVALLPFARNEATRFISPTKTPEYLAGGRPVVSTSIRDVVQPYGELGLVRIADAPRDFVAAVEAALAEERGAMLARVDDVLGQRSWDATWARMERLLEGALERRGLAAAAR</sequence>
<dbReference type="Gene3D" id="3.40.50.2000">
    <property type="entry name" value="Glycogen Phosphorylase B"/>
    <property type="match status" value="1"/>
</dbReference>
<dbReference type="Pfam" id="PF13692">
    <property type="entry name" value="Glyco_trans_1_4"/>
    <property type="match status" value="1"/>
</dbReference>